<organism evidence="1">
    <name type="scientific">Rhizophora mucronata</name>
    <name type="common">Asiatic mangrove</name>
    <dbReference type="NCBI Taxonomy" id="61149"/>
    <lineage>
        <taxon>Eukaryota</taxon>
        <taxon>Viridiplantae</taxon>
        <taxon>Streptophyta</taxon>
        <taxon>Embryophyta</taxon>
        <taxon>Tracheophyta</taxon>
        <taxon>Spermatophyta</taxon>
        <taxon>Magnoliopsida</taxon>
        <taxon>eudicotyledons</taxon>
        <taxon>Gunneridae</taxon>
        <taxon>Pentapetalae</taxon>
        <taxon>rosids</taxon>
        <taxon>fabids</taxon>
        <taxon>Malpighiales</taxon>
        <taxon>Rhizophoraceae</taxon>
        <taxon>Rhizophora</taxon>
    </lineage>
</organism>
<dbReference type="EMBL" id="GGEC01075403">
    <property type="protein sequence ID" value="MBX55887.1"/>
    <property type="molecule type" value="Transcribed_RNA"/>
</dbReference>
<protein>
    <submittedName>
        <fullName evidence="1">Uncharacterized protein</fullName>
    </submittedName>
</protein>
<reference evidence="1" key="1">
    <citation type="submission" date="2018-02" db="EMBL/GenBank/DDBJ databases">
        <title>Rhizophora mucronata_Transcriptome.</title>
        <authorList>
            <person name="Meera S.P."/>
            <person name="Sreeshan A."/>
            <person name="Augustine A."/>
        </authorList>
    </citation>
    <scope>NUCLEOTIDE SEQUENCE</scope>
    <source>
        <tissue evidence="1">Leaf</tissue>
    </source>
</reference>
<proteinExistence type="predicted"/>
<accession>A0A2P2PM77</accession>
<sequence length="35" mass="4210">MLPLYSIGWKYFHGLKMGYMHHVMLTYLMGVWFTG</sequence>
<evidence type="ECO:0000313" key="1">
    <source>
        <dbReference type="EMBL" id="MBX55887.1"/>
    </source>
</evidence>
<dbReference type="AlphaFoldDB" id="A0A2P2PM77"/>
<name>A0A2P2PM77_RHIMU</name>